<keyword evidence="1" id="KW-1133">Transmembrane helix</keyword>
<gene>
    <name evidence="2" type="ORF">H206_03531</name>
</gene>
<protein>
    <submittedName>
        <fullName evidence="2">Uncharacterized protein</fullName>
    </submittedName>
</protein>
<dbReference type="EMBL" id="MTKO01000048">
    <property type="protein sequence ID" value="RWX46854.1"/>
    <property type="molecule type" value="Genomic_DNA"/>
</dbReference>
<name>A0A444J158_9BACT</name>
<keyword evidence="1" id="KW-0472">Membrane</keyword>
<evidence type="ECO:0000313" key="2">
    <source>
        <dbReference type="EMBL" id="RWX46854.1"/>
    </source>
</evidence>
<organism evidence="2 3">
    <name type="scientific">Candidatus Electrothrix aarhusensis</name>
    <dbReference type="NCBI Taxonomy" id="1859131"/>
    <lineage>
        <taxon>Bacteria</taxon>
        <taxon>Pseudomonadati</taxon>
        <taxon>Thermodesulfobacteriota</taxon>
        <taxon>Desulfobulbia</taxon>
        <taxon>Desulfobulbales</taxon>
        <taxon>Desulfobulbaceae</taxon>
        <taxon>Candidatus Electrothrix</taxon>
    </lineage>
</organism>
<evidence type="ECO:0000256" key="1">
    <source>
        <dbReference type="SAM" id="Phobius"/>
    </source>
</evidence>
<feature type="transmembrane region" description="Helical" evidence="1">
    <location>
        <begin position="33"/>
        <end position="50"/>
    </location>
</feature>
<accession>A0A444J158</accession>
<dbReference type="Proteomes" id="UP000287853">
    <property type="component" value="Unassembled WGS sequence"/>
</dbReference>
<dbReference type="PANTHER" id="PTHR34614">
    <property type="match status" value="1"/>
</dbReference>
<dbReference type="PANTHER" id="PTHR34614:SF2">
    <property type="entry name" value="TRANSPOSASE IS4-LIKE DOMAIN-CONTAINING PROTEIN"/>
    <property type="match status" value="1"/>
</dbReference>
<evidence type="ECO:0000313" key="3">
    <source>
        <dbReference type="Proteomes" id="UP000287853"/>
    </source>
</evidence>
<keyword evidence="3" id="KW-1185">Reference proteome</keyword>
<reference evidence="2 3" key="1">
    <citation type="submission" date="2017-01" db="EMBL/GenBank/DDBJ databases">
        <title>The cable genome- insights into the physiology and evolution of filamentous bacteria capable of sulfide oxidation via long distance electron transfer.</title>
        <authorList>
            <person name="Schreiber L."/>
            <person name="Bjerg J.T."/>
            <person name="Boggild A."/>
            <person name="Van De Vossenberg J."/>
            <person name="Meysman F."/>
            <person name="Nielsen L.P."/>
            <person name="Schramm A."/>
            <person name="Kjeldsen K.U."/>
        </authorList>
    </citation>
    <scope>NUCLEOTIDE SEQUENCE [LARGE SCALE GENOMIC DNA]</scope>
    <source>
        <strain evidence="2">MCF</strain>
    </source>
</reference>
<comment type="caution">
    <text evidence="2">The sequence shown here is derived from an EMBL/GenBank/DDBJ whole genome shotgun (WGS) entry which is preliminary data.</text>
</comment>
<proteinExistence type="predicted"/>
<dbReference type="AlphaFoldDB" id="A0A444J158"/>
<sequence>MILFFCRVFFCVKLGGVNGYLESVQSLKSRKRIMALMMAMTLCLLVYAALEYRIREALDIENETFPDQKVKPVSNPTARWVFQFFSGIHLLLVGGTQQLVLNLNEHHLRLLKLLGGRYEKLYSGNGQGVC</sequence>
<keyword evidence="1" id="KW-0812">Transmembrane</keyword>